<evidence type="ECO:0000256" key="2">
    <source>
        <dbReference type="ARBA" id="ARBA00022692"/>
    </source>
</evidence>
<dbReference type="SMART" id="SM00248">
    <property type="entry name" value="ANK"/>
    <property type="match status" value="3"/>
</dbReference>
<dbReference type="GO" id="GO:0005261">
    <property type="term" value="F:monoatomic cation channel activity"/>
    <property type="evidence" value="ECO:0007669"/>
    <property type="project" value="TreeGrafter"/>
</dbReference>
<keyword evidence="3 7" id="KW-1133">Transmembrane helix</keyword>
<feature type="region of interest" description="Disordered" evidence="6">
    <location>
        <begin position="1035"/>
        <end position="1068"/>
    </location>
</feature>
<dbReference type="SUPFAM" id="SSF48403">
    <property type="entry name" value="Ankyrin repeat"/>
    <property type="match status" value="1"/>
</dbReference>
<dbReference type="GO" id="GO:0030001">
    <property type="term" value="P:metal ion transport"/>
    <property type="evidence" value="ECO:0007669"/>
    <property type="project" value="TreeGrafter"/>
</dbReference>
<comment type="caution">
    <text evidence="9">The sequence shown here is derived from an EMBL/GenBank/DDBJ whole genome shotgun (WGS) entry which is preliminary data.</text>
</comment>
<keyword evidence="5" id="KW-0175">Coiled coil</keyword>
<dbReference type="InterPro" id="IPR050927">
    <property type="entry name" value="TRPM"/>
</dbReference>
<evidence type="ECO:0000256" key="4">
    <source>
        <dbReference type="ARBA" id="ARBA00023136"/>
    </source>
</evidence>
<evidence type="ECO:0000313" key="10">
    <source>
        <dbReference type="Proteomes" id="UP000728185"/>
    </source>
</evidence>
<evidence type="ECO:0000259" key="8">
    <source>
        <dbReference type="Pfam" id="PF00520"/>
    </source>
</evidence>
<evidence type="ECO:0000256" key="5">
    <source>
        <dbReference type="SAM" id="Coils"/>
    </source>
</evidence>
<comment type="subcellular location">
    <subcellularLocation>
        <location evidence="1">Membrane</location>
        <topology evidence="1">Multi-pass membrane protein</topology>
    </subcellularLocation>
</comment>
<sequence length="1270" mass="144761">MVEEAEASLQEPDEIGRLPIHVAAVSGQPAILSYLIKALAKRLSPVSIPSQFLQALEDAEQGEILEMRDETPTCSTPDSHGLVTQLTRVSDVGIQEGRKCSRRLSSDHRDASIAQTTAAANYLDLHHWTPLHHASCEEAINCYHDCLKILLDNGADPMLPTPQGKTALDLAYGAGRSQVLVDVLPKRQLIALLMRIDDIVPAAVRKRAMQMEADKSRSGQDSLIHTETLSAHTPMRKEMSPTTVTGGMSERTWKGYSFIRRLADNMENVTDSGKPTTQMTTKRNKVESTNVMTVWRKILLNDNVELLETLRDSMVWRQNRHEMKASTDTDFSAMSSFACSHSNAPIMTDFETSQNLSIKQMAELFSDCYENGTGVYSYVQSNYQSTLKVNDFRTVLRGMTGLLTFTTLSTHKVMILRPMYKSILFLALICGRFRVTEQLLRMRQFDVLPAAVLVTLILRRLRKEPSFPQQVISELERFTERIEAIAVDVLNLVSLKDNTPEKMICRQMLTVPLRTFGDLSLIDLFARAKCNELLSLPCCQRVLDERWLGVLIHLPNWARWSSRIIPFTGIIYLDYKARKELASHTSTGNATSRSVKSYGTGRNSSLVIEKNSIMIGPGGTPPSSISGPTANKKMSRFQSIPHIQRPNPWRSRASDDQSMQAMPNIQTPEPILTVYDRVVGRDGWHSSPRWYFLTGVYRSPSMKFCLHSLFHLFFLLFFSVVCVYSLHTQLTTPELVALSYVAGYAIEELRQIILEGLRDGLREYWKDGWNWIDLLAIGLTSVGFCIRMGAHKVYLSKYKEAHDPLLYSTRNLYMLGLNLFYMRTLYITSISQIIGPRLKMMADMLRKDLVPLLIVFAIFICSYGVWFQGLIYPNSFYETPVQRSNAKLRGYLRQRDDQRLNLLQSFGELFRRAFYSIFEVSIVLEEETCEGNLYCGSETGFHAVIYFVLVLYTGIVNIILINLLIALFSNTVSRIDQKATSLWLAGRYKMVKEYSERTILPPPFNVLCVLYEITHCIVYHCHGWIRRQRCTRKQHKPHMPSHVDDQSDSSDAEQSKIQGGKRKKRASTAIRVRLRNTRRLQEVMGSVSTIASDKWELDAVLKFILLQSFALQDRRQVLGNGHNTNRPLSMIQATPTNMETTDQNRYQEIPNMVNRMEQRLNQMETLLSRVMDRLEDMAERKTLRTYTSSPTRSPIRLKMPQVKLTRTSSTASEEPIKIPTSKDIFASLERERKVPSKTSLLTVTSPNERSDQWSSTSQQSKKSRSLSFKE</sequence>
<name>A0A8E0RL03_9TREM</name>
<keyword evidence="9" id="KW-0675">Receptor</keyword>
<organism evidence="9 10">
    <name type="scientific">Fasciolopsis buskii</name>
    <dbReference type="NCBI Taxonomy" id="27845"/>
    <lineage>
        <taxon>Eukaryota</taxon>
        <taxon>Metazoa</taxon>
        <taxon>Spiralia</taxon>
        <taxon>Lophotrochozoa</taxon>
        <taxon>Platyhelminthes</taxon>
        <taxon>Trematoda</taxon>
        <taxon>Digenea</taxon>
        <taxon>Plagiorchiida</taxon>
        <taxon>Echinostomata</taxon>
        <taxon>Echinostomatoidea</taxon>
        <taxon>Fasciolidae</taxon>
        <taxon>Fasciolopsis</taxon>
    </lineage>
</organism>
<protein>
    <submittedName>
        <fullName evidence="9">Transient receptor potential cation channel subfamily M member 7</fullName>
    </submittedName>
</protein>
<feature type="transmembrane region" description="Helical" evidence="7">
    <location>
        <begin position="704"/>
        <end position="726"/>
    </location>
</feature>
<dbReference type="InterPro" id="IPR005821">
    <property type="entry name" value="Ion_trans_dom"/>
</dbReference>
<gene>
    <name evidence="9" type="ORF">FBUS_03971</name>
</gene>
<feature type="region of interest" description="Disordered" evidence="6">
    <location>
        <begin position="1229"/>
        <end position="1270"/>
    </location>
</feature>
<dbReference type="Pfam" id="PF00023">
    <property type="entry name" value="Ank"/>
    <property type="match status" value="1"/>
</dbReference>
<dbReference type="InterPro" id="IPR002110">
    <property type="entry name" value="Ankyrin_rpt"/>
</dbReference>
<dbReference type="EMBL" id="LUCM01009947">
    <property type="protein sequence ID" value="KAA0186122.1"/>
    <property type="molecule type" value="Genomic_DNA"/>
</dbReference>
<reference evidence="9" key="1">
    <citation type="submission" date="2019-05" db="EMBL/GenBank/DDBJ databases">
        <title>Annotation for the trematode Fasciolopsis buski.</title>
        <authorList>
            <person name="Choi Y.-J."/>
        </authorList>
    </citation>
    <scope>NUCLEOTIDE SEQUENCE</scope>
    <source>
        <strain evidence="9">HT</strain>
        <tissue evidence="9">Whole worm</tissue>
    </source>
</reference>
<feature type="transmembrane region" description="Helical" evidence="7">
    <location>
        <begin position="943"/>
        <end position="968"/>
    </location>
</feature>
<keyword evidence="2 7" id="KW-0812">Transmembrane</keyword>
<dbReference type="InterPro" id="IPR036770">
    <property type="entry name" value="Ankyrin_rpt-contain_sf"/>
</dbReference>
<evidence type="ECO:0000313" key="9">
    <source>
        <dbReference type="EMBL" id="KAA0186122.1"/>
    </source>
</evidence>
<dbReference type="OrthoDB" id="194358at2759"/>
<keyword evidence="4 7" id="KW-0472">Membrane</keyword>
<dbReference type="Proteomes" id="UP000728185">
    <property type="component" value="Unassembled WGS sequence"/>
</dbReference>
<evidence type="ECO:0000256" key="6">
    <source>
        <dbReference type="SAM" id="MobiDB-lite"/>
    </source>
</evidence>
<feature type="transmembrane region" description="Helical" evidence="7">
    <location>
        <begin position="849"/>
        <end position="871"/>
    </location>
</feature>
<feature type="domain" description="Ion transport" evidence="8">
    <location>
        <begin position="709"/>
        <end position="979"/>
    </location>
</feature>
<feature type="region of interest" description="Disordered" evidence="6">
    <location>
        <begin position="612"/>
        <end position="632"/>
    </location>
</feature>
<feature type="coiled-coil region" evidence="5">
    <location>
        <begin position="1153"/>
        <end position="1180"/>
    </location>
</feature>
<accession>A0A8E0RL03</accession>
<evidence type="ECO:0000256" key="7">
    <source>
        <dbReference type="SAM" id="Phobius"/>
    </source>
</evidence>
<dbReference type="Pfam" id="PF00520">
    <property type="entry name" value="Ion_trans"/>
    <property type="match status" value="1"/>
</dbReference>
<dbReference type="PANTHER" id="PTHR13800:SF1">
    <property type="entry name" value="TRANSIENT RECEPTOR POTENTIAL CATION CHANNEL TRPM"/>
    <property type="match status" value="1"/>
</dbReference>
<feature type="compositionally biased region" description="Polar residues" evidence="6">
    <location>
        <begin position="1236"/>
        <end position="1247"/>
    </location>
</feature>
<dbReference type="PANTHER" id="PTHR13800">
    <property type="entry name" value="TRANSIENT RECEPTOR POTENTIAL CATION CHANNEL, SUBFAMILY M, MEMBER 6"/>
    <property type="match status" value="1"/>
</dbReference>
<feature type="compositionally biased region" description="Basic residues" evidence="6">
    <location>
        <begin position="1059"/>
        <end position="1068"/>
    </location>
</feature>
<feature type="transmembrane region" description="Helical" evidence="7">
    <location>
        <begin position="771"/>
        <end position="790"/>
    </location>
</feature>
<evidence type="ECO:0000256" key="1">
    <source>
        <dbReference type="ARBA" id="ARBA00004141"/>
    </source>
</evidence>
<dbReference type="GO" id="GO:0005886">
    <property type="term" value="C:plasma membrane"/>
    <property type="evidence" value="ECO:0007669"/>
    <property type="project" value="TreeGrafter"/>
</dbReference>
<dbReference type="AlphaFoldDB" id="A0A8E0RL03"/>
<keyword evidence="10" id="KW-1185">Reference proteome</keyword>
<dbReference type="Gene3D" id="1.25.40.20">
    <property type="entry name" value="Ankyrin repeat-containing domain"/>
    <property type="match status" value="1"/>
</dbReference>
<evidence type="ECO:0000256" key="3">
    <source>
        <dbReference type="ARBA" id="ARBA00022989"/>
    </source>
</evidence>
<proteinExistence type="predicted"/>